<dbReference type="GO" id="GO:0005436">
    <property type="term" value="F:sodium:phosphate symporter activity"/>
    <property type="evidence" value="ECO:0007669"/>
    <property type="project" value="InterPro"/>
</dbReference>
<feature type="transmembrane region" description="Helical" evidence="6">
    <location>
        <begin position="112"/>
        <end position="129"/>
    </location>
</feature>
<evidence type="ECO:0000256" key="4">
    <source>
        <dbReference type="ARBA" id="ARBA00022989"/>
    </source>
</evidence>
<dbReference type="InterPro" id="IPR004633">
    <property type="entry name" value="NaPi_cotrn-rel/YqeW-like"/>
</dbReference>
<comment type="caution">
    <text evidence="7">The sequence shown here is derived from an EMBL/GenBank/DDBJ whole genome shotgun (WGS) entry which is preliminary data.</text>
</comment>
<evidence type="ECO:0000313" key="7">
    <source>
        <dbReference type="EMBL" id="HIW10469.1"/>
    </source>
</evidence>
<feature type="transmembrane region" description="Helical" evidence="6">
    <location>
        <begin position="178"/>
        <end position="196"/>
    </location>
</feature>
<feature type="transmembrane region" description="Helical" evidence="6">
    <location>
        <begin position="254"/>
        <end position="272"/>
    </location>
</feature>
<comment type="subcellular location">
    <subcellularLocation>
        <location evidence="1">Cell membrane</location>
        <topology evidence="1">Multi-pass membrane protein</topology>
    </subcellularLocation>
</comment>
<keyword evidence="2" id="KW-1003">Cell membrane</keyword>
<evidence type="ECO:0000256" key="1">
    <source>
        <dbReference type="ARBA" id="ARBA00004651"/>
    </source>
</evidence>
<name>A0A9D1QDA5_9BACT</name>
<accession>A0A9D1QDA5</accession>
<protein>
    <submittedName>
        <fullName evidence="7">Na/Pi cotransporter family protein</fullName>
    </submittedName>
</protein>
<dbReference type="Pfam" id="PF02690">
    <property type="entry name" value="Na_Pi_cotrans"/>
    <property type="match status" value="2"/>
</dbReference>
<proteinExistence type="predicted"/>
<dbReference type="PANTHER" id="PTHR10010:SF46">
    <property type="entry name" value="SODIUM-DEPENDENT PHOSPHATE TRANSPORT PROTEIN 2B"/>
    <property type="match status" value="1"/>
</dbReference>
<organism evidence="7 8">
    <name type="scientific">Candidatus Rikenella faecigallinarum</name>
    <dbReference type="NCBI Taxonomy" id="2838745"/>
    <lineage>
        <taxon>Bacteria</taxon>
        <taxon>Pseudomonadati</taxon>
        <taxon>Bacteroidota</taxon>
        <taxon>Bacteroidia</taxon>
        <taxon>Bacteroidales</taxon>
        <taxon>Rikenellaceae</taxon>
        <taxon>Rikenella</taxon>
    </lineage>
</organism>
<evidence type="ECO:0000256" key="3">
    <source>
        <dbReference type="ARBA" id="ARBA00022692"/>
    </source>
</evidence>
<evidence type="ECO:0000256" key="5">
    <source>
        <dbReference type="ARBA" id="ARBA00023136"/>
    </source>
</evidence>
<dbReference type="GO" id="GO:0044341">
    <property type="term" value="P:sodium-dependent phosphate transport"/>
    <property type="evidence" value="ECO:0007669"/>
    <property type="project" value="InterPro"/>
</dbReference>
<feature type="transmembrane region" description="Helical" evidence="6">
    <location>
        <begin position="48"/>
        <end position="74"/>
    </location>
</feature>
<evidence type="ECO:0000313" key="8">
    <source>
        <dbReference type="Proteomes" id="UP000823926"/>
    </source>
</evidence>
<dbReference type="EMBL" id="DXHL01000018">
    <property type="protein sequence ID" value="HIW10469.1"/>
    <property type="molecule type" value="Genomic_DNA"/>
</dbReference>
<gene>
    <name evidence="7" type="ORF">H9888_03105</name>
</gene>
<dbReference type="PANTHER" id="PTHR10010">
    <property type="entry name" value="SOLUTE CARRIER FAMILY 34 SODIUM PHOSPHATE , MEMBER 2-RELATED"/>
    <property type="match status" value="1"/>
</dbReference>
<dbReference type="SUPFAM" id="SSF109755">
    <property type="entry name" value="PhoU-like"/>
    <property type="match status" value="1"/>
</dbReference>
<reference evidence="7" key="1">
    <citation type="journal article" date="2021" name="PeerJ">
        <title>Extensive microbial diversity within the chicken gut microbiome revealed by metagenomics and culture.</title>
        <authorList>
            <person name="Gilroy R."/>
            <person name="Ravi A."/>
            <person name="Getino M."/>
            <person name="Pursley I."/>
            <person name="Horton D.L."/>
            <person name="Alikhan N.F."/>
            <person name="Baker D."/>
            <person name="Gharbi K."/>
            <person name="Hall N."/>
            <person name="Watson M."/>
            <person name="Adriaenssens E.M."/>
            <person name="Foster-Nyarko E."/>
            <person name="Jarju S."/>
            <person name="Secka A."/>
            <person name="Antonio M."/>
            <person name="Oren A."/>
            <person name="Chaudhuri R.R."/>
            <person name="La Ragione R."/>
            <person name="Hildebrand F."/>
            <person name="Pallen M.J."/>
        </authorList>
    </citation>
    <scope>NUCLEOTIDE SEQUENCE</scope>
    <source>
        <strain evidence="7">ChiBcec15-1070</strain>
    </source>
</reference>
<feature type="transmembrane region" description="Helical" evidence="6">
    <location>
        <begin position="292"/>
        <end position="313"/>
    </location>
</feature>
<sequence length="555" mass="60865">MDILIRILNIIGSLGLFLYGMKLMSEALQRAAGDRLRRVTGRMAATPVAQISTAAAVTATVQSSSAITVMIVSFVNAGIVTLRQAIGMIMGANIGTTLTAWIIAIFGFELNLSIVSIPLVGLGFALILINKTHYRSLGETFIGFALMLLGLAVLQSSLSGVAQNTILLRELAVYADLGYLSIVLFVLIGILLTAILQSSSATITLTIILCQSGWIPFEAGAAMILGENVGTTVTANLAAIVANTASKRAALSHTLFNVVGLVWAVPLLPWITDGITLLFAQMGSTGPQATPLMLAFFHTGFNVVNVLLLVNFIPQVMRAVTWMVRQSPDDNRKRLFALDSGIVSTPELSLMQAHNEITNHAKRVLKMFGMVRSLMTLTNAQEFHQEFEHVEKYERITDRVEREIITYLSRITLRDNSEGATRRLQTMFRTISHIELIGDGNLELAKILKTKKEQSLWFNQELRDKLSGLFDLVEQALYMMVTNLENPTAEGIERSRGIEEQINLMSAQLRSEQMLQHPGPEYKYMAGIAFIELVVECEKLGDAAVHISAEQAEAL</sequence>
<feature type="transmembrane region" description="Helical" evidence="6">
    <location>
        <begin position="141"/>
        <end position="158"/>
    </location>
</feature>
<dbReference type="InterPro" id="IPR003841">
    <property type="entry name" value="Na/Pi_transpt"/>
</dbReference>
<dbReference type="NCBIfam" id="NF037997">
    <property type="entry name" value="Na_Pi_symport"/>
    <property type="match status" value="1"/>
</dbReference>
<keyword evidence="4 6" id="KW-1133">Transmembrane helix</keyword>
<dbReference type="NCBIfam" id="TIGR00704">
    <property type="entry name" value="NaPi_cotrn_rel"/>
    <property type="match status" value="1"/>
</dbReference>
<dbReference type="GO" id="GO:0005886">
    <property type="term" value="C:plasma membrane"/>
    <property type="evidence" value="ECO:0007669"/>
    <property type="project" value="UniProtKB-SubCell"/>
</dbReference>
<keyword evidence="5 6" id="KW-0472">Membrane</keyword>
<dbReference type="InterPro" id="IPR038078">
    <property type="entry name" value="PhoU-like_sf"/>
</dbReference>
<evidence type="ECO:0000256" key="2">
    <source>
        <dbReference type="ARBA" id="ARBA00022475"/>
    </source>
</evidence>
<feature type="transmembrane region" description="Helical" evidence="6">
    <location>
        <begin position="7"/>
        <end position="28"/>
    </location>
</feature>
<dbReference type="Proteomes" id="UP000823926">
    <property type="component" value="Unassembled WGS sequence"/>
</dbReference>
<reference evidence="7" key="2">
    <citation type="submission" date="2021-04" db="EMBL/GenBank/DDBJ databases">
        <authorList>
            <person name="Gilroy R."/>
        </authorList>
    </citation>
    <scope>NUCLEOTIDE SEQUENCE</scope>
    <source>
        <strain evidence="7">ChiBcec15-1070</strain>
    </source>
</reference>
<keyword evidence="3 6" id="KW-0812">Transmembrane</keyword>
<dbReference type="Gene3D" id="1.20.58.220">
    <property type="entry name" value="Phosphate transport system protein phou homolog 2, domain 2"/>
    <property type="match status" value="1"/>
</dbReference>
<dbReference type="AlphaFoldDB" id="A0A9D1QDA5"/>
<evidence type="ECO:0000256" key="6">
    <source>
        <dbReference type="SAM" id="Phobius"/>
    </source>
</evidence>
<feature type="transmembrane region" description="Helical" evidence="6">
    <location>
        <begin position="86"/>
        <end position="106"/>
    </location>
</feature>